<reference evidence="4" key="2">
    <citation type="submission" date="2020-09" db="EMBL/GenBank/DDBJ databases">
        <authorList>
            <person name="Sun Q."/>
            <person name="Zhou Y."/>
        </authorList>
    </citation>
    <scope>NUCLEOTIDE SEQUENCE</scope>
    <source>
        <strain evidence="4">CGMCC 1.15762</strain>
    </source>
</reference>
<dbReference type="Proteomes" id="UP000617145">
    <property type="component" value="Unassembled WGS sequence"/>
</dbReference>
<name>A0A8J3EGW4_9RHOB</name>
<dbReference type="EMBL" id="BMJV01000004">
    <property type="protein sequence ID" value="GGG73942.1"/>
    <property type="molecule type" value="Genomic_DNA"/>
</dbReference>
<evidence type="ECO:0000313" key="4">
    <source>
        <dbReference type="EMBL" id="GGG73942.1"/>
    </source>
</evidence>
<evidence type="ECO:0000259" key="3">
    <source>
        <dbReference type="Pfam" id="PF01266"/>
    </source>
</evidence>
<sequence length="422" mass="45081">MTGAGQQGTRKTVAVIGAGIVGVSTAIWLQRAGHDVILIDRDGPAAGTSHGNGGVLAACSVVPVTTPGLWRKAPGMLLDPNQPLFLKWPYLPKLAPWLMKYMSHATPEAVRHRARAMTALIGSSLDDHLALATGTGAERWLHPDDYLFVYNDRAHYEGDAFGFEVRCENGFNWDILEGQAFRDYDPIWSPTLGFAARFGDHGRVSDPGAYVRALADHVVAQGGRLIRAEVTDVAQAAGRLTGLRAGGETIACDAAVLTTGIWSGPLARKLGLDVPMEAERGYHLELLEPSVMPRAPMMIAAGKFVATPMEGRIRLAGIVEFGGLKAPPSRAAFALLERQIRAAIPGLTWKDTREWMGFRPSVADSLPVIGPAPAVEGAFVGFGHDHVGLTGGPRSGQLLARMVSGTATNTDVAAYAPDRFRR</sequence>
<dbReference type="Gene3D" id="3.50.50.60">
    <property type="entry name" value="FAD/NAD(P)-binding domain"/>
    <property type="match status" value="2"/>
</dbReference>
<dbReference type="SUPFAM" id="SSF51905">
    <property type="entry name" value="FAD/NAD(P)-binding domain"/>
    <property type="match status" value="1"/>
</dbReference>
<organism evidence="4 5">
    <name type="scientific">Salipiger pallidus</name>
    <dbReference type="NCBI Taxonomy" id="1775170"/>
    <lineage>
        <taxon>Bacteria</taxon>
        <taxon>Pseudomonadati</taxon>
        <taxon>Pseudomonadota</taxon>
        <taxon>Alphaproteobacteria</taxon>
        <taxon>Rhodobacterales</taxon>
        <taxon>Roseobacteraceae</taxon>
        <taxon>Salipiger</taxon>
    </lineage>
</organism>
<dbReference type="GO" id="GO:0005737">
    <property type="term" value="C:cytoplasm"/>
    <property type="evidence" value="ECO:0007669"/>
    <property type="project" value="TreeGrafter"/>
</dbReference>
<protein>
    <submittedName>
        <fullName evidence="4">Dehydrogenase</fullName>
    </submittedName>
</protein>
<keyword evidence="2" id="KW-1133">Transmembrane helix</keyword>
<dbReference type="AlphaFoldDB" id="A0A8J3EGW4"/>
<evidence type="ECO:0000256" key="1">
    <source>
        <dbReference type="ARBA" id="ARBA00023002"/>
    </source>
</evidence>
<dbReference type="RefSeq" id="WP_188790362.1">
    <property type="nucleotide sequence ID" value="NZ_BMJV01000004.1"/>
</dbReference>
<keyword evidence="2" id="KW-0812">Transmembrane</keyword>
<keyword evidence="2" id="KW-0472">Membrane</keyword>
<dbReference type="Gene3D" id="3.30.9.10">
    <property type="entry name" value="D-Amino Acid Oxidase, subunit A, domain 2"/>
    <property type="match status" value="1"/>
</dbReference>
<dbReference type="GO" id="GO:0016491">
    <property type="term" value="F:oxidoreductase activity"/>
    <property type="evidence" value="ECO:0007669"/>
    <property type="project" value="UniProtKB-KW"/>
</dbReference>
<dbReference type="InterPro" id="IPR006076">
    <property type="entry name" value="FAD-dep_OxRdtase"/>
</dbReference>
<evidence type="ECO:0000256" key="2">
    <source>
        <dbReference type="SAM" id="Phobius"/>
    </source>
</evidence>
<comment type="caution">
    <text evidence="4">The sequence shown here is derived from an EMBL/GenBank/DDBJ whole genome shotgun (WGS) entry which is preliminary data.</text>
</comment>
<keyword evidence="5" id="KW-1185">Reference proteome</keyword>
<dbReference type="PANTHER" id="PTHR13847">
    <property type="entry name" value="SARCOSINE DEHYDROGENASE-RELATED"/>
    <property type="match status" value="1"/>
</dbReference>
<dbReference type="InterPro" id="IPR036188">
    <property type="entry name" value="FAD/NAD-bd_sf"/>
</dbReference>
<gene>
    <name evidence="4" type="ORF">GCM10011415_22930</name>
</gene>
<dbReference type="SUPFAM" id="SSF54373">
    <property type="entry name" value="FAD-linked reductases, C-terminal domain"/>
    <property type="match status" value="1"/>
</dbReference>
<accession>A0A8J3EGW4</accession>
<dbReference type="Pfam" id="PF01266">
    <property type="entry name" value="DAO"/>
    <property type="match status" value="1"/>
</dbReference>
<feature type="transmembrane region" description="Helical" evidence="2">
    <location>
        <begin position="12"/>
        <end position="29"/>
    </location>
</feature>
<proteinExistence type="predicted"/>
<dbReference type="PANTHER" id="PTHR13847:SF289">
    <property type="entry name" value="GLYCINE OXIDASE"/>
    <property type="match status" value="1"/>
</dbReference>
<feature type="domain" description="FAD dependent oxidoreductase" evidence="3">
    <location>
        <begin position="13"/>
        <end position="402"/>
    </location>
</feature>
<reference evidence="4" key="1">
    <citation type="journal article" date="2014" name="Int. J. Syst. Evol. Microbiol.">
        <title>Complete genome sequence of Corynebacterium casei LMG S-19264T (=DSM 44701T), isolated from a smear-ripened cheese.</title>
        <authorList>
            <consortium name="US DOE Joint Genome Institute (JGI-PGF)"/>
            <person name="Walter F."/>
            <person name="Albersmeier A."/>
            <person name="Kalinowski J."/>
            <person name="Ruckert C."/>
        </authorList>
    </citation>
    <scope>NUCLEOTIDE SEQUENCE</scope>
    <source>
        <strain evidence="4">CGMCC 1.15762</strain>
    </source>
</reference>
<keyword evidence="1" id="KW-0560">Oxidoreductase</keyword>
<evidence type="ECO:0000313" key="5">
    <source>
        <dbReference type="Proteomes" id="UP000617145"/>
    </source>
</evidence>